<dbReference type="Proteomes" id="UP001237642">
    <property type="component" value="Unassembled WGS sequence"/>
</dbReference>
<dbReference type="InterPro" id="IPR036691">
    <property type="entry name" value="Endo/exonu/phosph_ase_sf"/>
</dbReference>
<name>A0AAD8HAT5_9APIA</name>
<sequence>MWSFNMKNSIWDANTHCWIVVEVNGMSGGILCSWDRYLYDLIKHEFKMSWIWCEFKSKLDGNIFQIINVYSPQEAHLKRELWEQLGDIATNNSEAYICIIGDFNVVRGPNERANCIYRERDSVYFNEFINNMNLMDMMMNNSDFTWFGPNSKKNRLDRCLVNYQWQAVSNWKLQALSRKNSDHKAILLAIDDSNWGPLPFRDFNQWLKDESLVSVLDNFLDSTAAKNQKNVQKLLRGIKEVIKDWHKDPNNNIDEKIKRKEELLNNLDGEDASTVMVVKTKNELEELYLDKVAMLKQKSRIQWNLHGDKNSKFYHQIIQKRRLKLNKVDIQDAMWLDRGISGDELDVALQMSSNEKAPGPNGMSFGVVKYLWKNLKPSLLETINVFSSTGKLPKGFNSSFIAFIPKVDLPKLVTDFRPISLINSTSKLFTNILANRLGIFTQALVSESQFGFIKERHGANNILMLNELCHNLK</sequence>
<proteinExistence type="predicted"/>
<dbReference type="Gene3D" id="3.60.10.10">
    <property type="entry name" value="Endonuclease/exonuclease/phosphatase"/>
    <property type="match status" value="1"/>
</dbReference>
<gene>
    <name evidence="1" type="ORF">POM88_038662</name>
</gene>
<organism evidence="1 2">
    <name type="scientific">Heracleum sosnowskyi</name>
    <dbReference type="NCBI Taxonomy" id="360622"/>
    <lineage>
        <taxon>Eukaryota</taxon>
        <taxon>Viridiplantae</taxon>
        <taxon>Streptophyta</taxon>
        <taxon>Embryophyta</taxon>
        <taxon>Tracheophyta</taxon>
        <taxon>Spermatophyta</taxon>
        <taxon>Magnoliopsida</taxon>
        <taxon>eudicotyledons</taxon>
        <taxon>Gunneridae</taxon>
        <taxon>Pentapetalae</taxon>
        <taxon>asterids</taxon>
        <taxon>campanulids</taxon>
        <taxon>Apiales</taxon>
        <taxon>Apiaceae</taxon>
        <taxon>Apioideae</taxon>
        <taxon>apioid superclade</taxon>
        <taxon>Tordylieae</taxon>
        <taxon>Tordyliinae</taxon>
        <taxon>Heracleum</taxon>
    </lineage>
</organism>
<comment type="caution">
    <text evidence="1">The sequence shown here is derived from an EMBL/GenBank/DDBJ whole genome shotgun (WGS) entry which is preliminary data.</text>
</comment>
<dbReference type="AlphaFoldDB" id="A0AAD8HAT5"/>
<evidence type="ECO:0000313" key="1">
    <source>
        <dbReference type="EMBL" id="KAK1363101.1"/>
    </source>
</evidence>
<evidence type="ECO:0008006" key="3">
    <source>
        <dbReference type="Google" id="ProtNLM"/>
    </source>
</evidence>
<dbReference type="EMBL" id="JAUIZM010000009">
    <property type="protein sequence ID" value="KAK1363101.1"/>
    <property type="molecule type" value="Genomic_DNA"/>
</dbReference>
<evidence type="ECO:0000313" key="2">
    <source>
        <dbReference type="Proteomes" id="UP001237642"/>
    </source>
</evidence>
<reference evidence="1" key="2">
    <citation type="submission" date="2023-05" db="EMBL/GenBank/DDBJ databases">
        <authorList>
            <person name="Schelkunov M.I."/>
        </authorList>
    </citation>
    <scope>NUCLEOTIDE SEQUENCE</scope>
    <source>
        <strain evidence="1">Hsosn_3</strain>
        <tissue evidence="1">Leaf</tissue>
    </source>
</reference>
<reference evidence="1" key="1">
    <citation type="submission" date="2023-02" db="EMBL/GenBank/DDBJ databases">
        <title>Genome of toxic invasive species Heracleum sosnowskyi carries increased number of genes despite the absence of recent whole-genome duplications.</title>
        <authorList>
            <person name="Schelkunov M."/>
            <person name="Shtratnikova V."/>
            <person name="Makarenko M."/>
            <person name="Klepikova A."/>
            <person name="Omelchenko D."/>
            <person name="Novikova G."/>
            <person name="Obukhova E."/>
            <person name="Bogdanov V."/>
            <person name="Penin A."/>
            <person name="Logacheva M."/>
        </authorList>
    </citation>
    <scope>NUCLEOTIDE SEQUENCE</scope>
    <source>
        <strain evidence="1">Hsosn_3</strain>
        <tissue evidence="1">Leaf</tissue>
    </source>
</reference>
<keyword evidence="2" id="KW-1185">Reference proteome</keyword>
<dbReference type="SUPFAM" id="SSF56219">
    <property type="entry name" value="DNase I-like"/>
    <property type="match status" value="1"/>
</dbReference>
<accession>A0AAD8HAT5</accession>
<protein>
    <recommendedName>
        <fullName evidence="3">Reverse transcriptase domain-containing protein</fullName>
    </recommendedName>
</protein>
<dbReference type="PANTHER" id="PTHR19446">
    <property type="entry name" value="REVERSE TRANSCRIPTASES"/>
    <property type="match status" value="1"/>
</dbReference>